<dbReference type="InterPro" id="IPR013249">
    <property type="entry name" value="RNA_pol_sigma70_r4_t2"/>
</dbReference>
<feature type="compositionally biased region" description="Polar residues" evidence="1">
    <location>
        <begin position="54"/>
        <end position="63"/>
    </location>
</feature>
<feature type="region of interest" description="Disordered" evidence="1">
    <location>
        <begin position="44"/>
        <end position="64"/>
    </location>
</feature>
<gene>
    <name evidence="3" type="ordered locus">Msil_1004</name>
</gene>
<dbReference type="Pfam" id="PF08281">
    <property type="entry name" value="Sigma70_r4_2"/>
    <property type="match status" value="1"/>
</dbReference>
<dbReference type="STRING" id="395965.Msil_1004"/>
<dbReference type="EMBL" id="CP001280">
    <property type="protein sequence ID" value="ACK49973.1"/>
    <property type="molecule type" value="Genomic_DNA"/>
</dbReference>
<keyword evidence="4" id="KW-1185">Reference proteome</keyword>
<protein>
    <submittedName>
        <fullName evidence="3">RNA polymerase, sigma-24 subunit, ECF subfamily</fullName>
    </submittedName>
</protein>
<dbReference type="GO" id="GO:0003677">
    <property type="term" value="F:DNA binding"/>
    <property type="evidence" value="ECO:0007669"/>
    <property type="project" value="InterPro"/>
</dbReference>
<dbReference type="GO" id="GO:0006352">
    <property type="term" value="P:DNA-templated transcription initiation"/>
    <property type="evidence" value="ECO:0007669"/>
    <property type="project" value="InterPro"/>
</dbReference>
<sequence>MRHFFEMGALQGRRDVDAQAYAMLIEANRDQLRARAQAAPGSIMGQATGAAPGPNTSSFTPPQSGARAAAVFATELHASEKAANAHSSTDAVGAALGALKLEEREALLLVALEGFSYVEAARILKISRPLLIARLSRARDRLPRDISDRPPARRTKPQAPYLRLVK</sequence>
<proteinExistence type="predicted"/>
<accession>B8EK26</accession>
<evidence type="ECO:0000256" key="1">
    <source>
        <dbReference type="SAM" id="MobiDB-lite"/>
    </source>
</evidence>
<reference evidence="3 4" key="1">
    <citation type="journal article" date="2010" name="J. Bacteriol.">
        <title>Complete genome sequence of the aerobic facultative methanotroph Methylocella silvestris BL2.</title>
        <authorList>
            <person name="Chen Y."/>
            <person name="Crombie A."/>
            <person name="Rahman M.T."/>
            <person name="Dedysh S.N."/>
            <person name="Liesack W."/>
            <person name="Stott M.B."/>
            <person name="Alam M."/>
            <person name="Theisen A.R."/>
            <person name="Murrell J.C."/>
            <person name="Dunfield P.F."/>
        </authorList>
    </citation>
    <scope>NUCLEOTIDE SEQUENCE [LARGE SCALE GENOMIC DNA]</scope>
    <source>
        <strain evidence="4">DSM 15510 / CIP 108128 / LMG 27833 / NCIMB 13906 / BL2</strain>
    </source>
</reference>
<organism evidence="3 4">
    <name type="scientific">Methylocella silvestris (strain DSM 15510 / CIP 108128 / LMG 27833 / NCIMB 13906 / BL2)</name>
    <dbReference type="NCBI Taxonomy" id="395965"/>
    <lineage>
        <taxon>Bacteria</taxon>
        <taxon>Pseudomonadati</taxon>
        <taxon>Pseudomonadota</taxon>
        <taxon>Alphaproteobacteria</taxon>
        <taxon>Hyphomicrobiales</taxon>
        <taxon>Beijerinckiaceae</taxon>
        <taxon>Methylocella</taxon>
    </lineage>
</organism>
<dbReference type="RefSeq" id="WP_012590043.1">
    <property type="nucleotide sequence ID" value="NC_011666.1"/>
</dbReference>
<dbReference type="eggNOG" id="COG1595">
    <property type="taxonomic scope" value="Bacteria"/>
</dbReference>
<dbReference type="InterPro" id="IPR036388">
    <property type="entry name" value="WH-like_DNA-bd_sf"/>
</dbReference>
<name>B8EK26_METSB</name>
<dbReference type="SUPFAM" id="SSF88659">
    <property type="entry name" value="Sigma3 and sigma4 domains of RNA polymerase sigma factors"/>
    <property type="match status" value="1"/>
</dbReference>
<dbReference type="InterPro" id="IPR013324">
    <property type="entry name" value="RNA_pol_sigma_r3/r4-like"/>
</dbReference>
<dbReference type="HOGENOM" id="CLU_1600790_0_0_5"/>
<dbReference type="Gene3D" id="1.10.10.10">
    <property type="entry name" value="Winged helix-like DNA-binding domain superfamily/Winged helix DNA-binding domain"/>
    <property type="match status" value="1"/>
</dbReference>
<dbReference type="KEGG" id="msl:Msil_1004"/>
<dbReference type="AlphaFoldDB" id="B8EK26"/>
<evidence type="ECO:0000259" key="2">
    <source>
        <dbReference type="Pfam" id="PF08281"/>
    </source>
</evidence>
<feature type="domain" description="RNA polymerase sigma factor 70 region 4 type 2" evidence="2">
    <location>
        <begin position="91"/>
        <end position="142"/>
    </location>
</feature>
<feature type="region of interest" description="Disordered" evidence="1">
    <location>
        <begin position="143"/>
        <end position="166"/>
    </location>
</feature>
<evidence type="ECO:0000313" key="3">
    <source>
        <dbReference type="EMBL" id="ACK49973.1"/>
    </source>
</evidence>
<dbReference type="GO" id="GO:0016987">
    <property type="term" value="F:sigma factor activity"/>
    <property type="evidence" value="ECO:0007669"/>
    <property type="project" value="InterPro"/>
</dbReference>
<dbReference type="Proteomes" id="UP000002257">
    <property type="component" value="Chromosome"/>
</dbReference>
<evidence type="ECO:0000313" key="4">
    <source>
        <dbReference type="Proteomes" id="UP000002257"/>
    </source>
</evidence>